<organism evidence="1 2">
    <name type="scientific">Peribacillus saganii</name>
    <dbReference type="NCBI Taxonomy" id="2303992"/>
    <lineage>
        <taxon>Bacteria</taxon>
        <taxon>Bacillati</taxon>
        <taxon>Bacillota</taxon>
        <taxon>Bacilli</taxon>
        <taxon>Bacillales</taxon>
        <taxon>Bacillaceae</taxon>
        <taxon>Peribacillus</taxon>
    </lineage>
</organism>
<dbReference type="InterPro" id="IPR019688">
    <property type="entry name" value="DUF2533"/>
</dbReference>
<evidence type="ECO:0000313" key="2">
    <source>
        <dbReference type="Proteomes" id="UP000264541"/>
    </source>
</evidence>
<dbReference type="RefSeq" id="WP_117328161.1">
    <property type="nucleotide sequence ID" value="NZ_QVTE01000055.1"/>
</dbReference>
<name>A0A372LE38_9BACI</name>
<dbReference type="Proteomes" id="UP000264541">
    <property type="component" value="Unassembled WGS sequence"/>
</dbReference>
<reference evidence="1 2" key="1">
    <citation type="submission" date="2018-08" db="EMBL/GenBank/DDBJ databases">
        <title>Bacillus chawlae sp. nov., Bacillus glennii sp. nov., and Bacillus saganii sp. nov. Isolated from the Vehicle Assembly Building at Kennedy Space Center where the Viking Spacecraft were Assembled.</title>
        <authorList>
            <person name="Seuylemezian A."/>
            <person name="Vaishampayan P."/>
        </authorList>
    </citation>
    <scope>NUCLEOTIDE SEQUENCE [LARGE SCALE GENOMIC DNA]</scope>
    <source>
        <strain evidence="1 2">V47-23a</strain>
    </source>
</reference>
<dbReference type="AlphaFoldDB" id="A0A372LE38"/>
<sequence>MSVHKEITKHAYKQNQKMVEFASLDEEREKYIQEAIELCRAEKAFSTAKINEITLKMNALFQDARKMVTPEMVQDFVNKQ</sequence>
<protein>
    <submittedName>
        <fullName evidence="1">DUF2533 family protein</fullName>
    </submittedName>
</protein>
<evidence type="ECO:0000313" key="1">
    <source>
        <dbReference type="EMBL" id="RFU64502.1"/>
    </source>
</evidence>
<dbReference type="EMBL" id="QVTE01000055">
    <property type="protein sequence ID" value="RFU64502.1"/>
    <property type="molecule type" value="Genomic_DNA"/>
</dbReference>
<dbReference type="OrthoDB" id="2679622at2"/>
<proteinExistence type="predicted"/>
<accession>A0A372LE38</accession>
<comment type="caution">
    <text evidence="1">The sequence shown here is derived from an EMBL/GenBank/DDBJ whole genome shotgun (WGS) entry which is preliminary data.</text>
</comment>
<keyword evidence="2" id="KW-1185">Reference proteome</keyword>
<dbReference type="Pfam" id="PF10752">
    <property type="entry name" value="DUF2533"/>
    <property type="match status" value="1"/>
</dbReference>
<gene>
    <name evidence="1" type="ORF">D0469_18250</name>
</gene>